<evidence type="ECO:0000313" key="2">
    <source>
        <dbReference type="Proteomes" id="UP000675881"/>
    </source>
</evidence>
<dbReference type="EMBL" id="HG994585">
    <property type="protein sequence ID" value="CAF2984703.1"/>
    <property type="molecule type" value="Genomic_DNA"/>
</dbReference>
<evidence type="ECO:0000313" key="1">
    <source>
        <dbReference type="EMBL" id="CAF2984703.1"/>
    </source>
</evidence>
<name>A0A7R8D0R2_LEPSM</name>
<accession>A0A7R8D0R2</accession>
<protein>
    <submittedName>
        <fullName evidence="1">(salmon louse) hypothetical protein</fullName>
    </submittedName>
</protein>
<proteinExistence type="predicted"/>
<keyword evidence="2" id="KW-1185">Reference proteome</keyword>
<organism evidence="1 2">
    <name type="scientific">Lepeophtheirus salmonis</name>
    <name type="common">Salmon louse</name>
    <name type="synonym">Caligus salmonis</name>
    <dbReference type="NCBI Taxonomy" id="72036"/>
    <lineage>
        <taxon>Eukaryota</taxon>
        <taxon>Metazoa</taxon>
        <taxon>Ecdysozoa</taxon>
        <taxon>Arthropoda</taxon>
        <taxon>Crustacea</taxon>
        <taxon>Multicrustacea</taxon>
        <taxon>Hexanauplia</taxon>
        <taxon>Copepoda</taxon>
        <taxon>Siphonostomatoida</taxon>
        <taxon>Caligidae</taxon>
        <taxon>Lepeophtheirus</taxon>
    </lineage>
</organism>
<sequence>MSANLNILPIKFATLDGLEENLGSLEVFGGDKVKTLGTTRYLFSQDGKNNVSRGFMVTQDRELFKPIEAARIENWKDVTKTLKKNEFLLRNGLLFWGGMLVVPHQLQKTFLDELYLNH</sequence>
<dbReference type="AlphaFoldDB" id="A0A7R8D0R2"/>
<reference evidence="1" key="1">
    <citation type="submission" date="2021-02" db="EMBL/GenBank/DDBJ databases">
        <authorList>
            <person name="Bekaert M."/>
        </authorList>
    </citation>
    <scope>NUCLEOTIDE SEQUENCE</scope>
    <source>
        <strain evidence="1">IoA-00</strain>
    </source>
</reference>
<dbReference type="Proteomes" id="UP000675881">
    <property type="component" value="Chromosome 6"/>
</dbReference>
<gene>
    <name evidence="1" type="ORF">LSAA_11336</name>
</gene>